<proteinExistence type="predicted"/>
<evidence type="ECO:0000313" key="1">
    <source>
        <dbReference type="EMBL" id="QBZ59626.1"/>
    </source>
</evidence>
<sequence>MAASKKKEPRTDLYIRVVRSSDVLELPELVDLELDDALFIPEQDAVDDNLGIHQRIEAIDGVLRRQAQSHPLEVSSAARPRTAKSQLLSLRAVPLEPFLVEIMENTARLTSTKGEKDAQ</sequence>
<protein>
    <submittedName>
        <fullName evidence="1">Uncharacterized protein</fullName>
    </submittedName>
</protein>
<evidence type="ECO:0000313" key="2">
    <source>
        <dbReference type="Proteomes" id="UP000294847"/>
    </source>
</evidence>
<reference evidence="1 2" key="1">
    <citation type="journal article" date="2019" name="Mol. Biol. Evol.">
        <title>Blast fungal genomes show frequent chromosomal changes, gene gains and losses, and effector gene turnover.</title>
        <authorList>
            <person name="Gomez Luciano L.B."/>
            <person name="Jason Tsai I."/>
            <person name="Chuma I."/>
            <person name="Tosa Y."/>
            <person name="Chen Y.H."/>
            <person name="Li J.Y."/>
            <person name="Li M.Y."/>
            <person name="Jade Lu M.Y."/>
            <person name="Nakayashiki H."/>
            <person name="Li W.H."/>
        </authorList>
    </citation>
    <scope>NUCLEOTIDE SEQUENCE [LARGE SCALE GENOMIC DNA]</scope>
    <source>
        <strain evidence="1">MZ5-1-6</strain>
    </source>
</reference>
<dbReference type="EMBL" id="CP034206">
    <property type="protein sequence ID" value="QBZ59626.1"/>
    <property type="molecule type" value="Genomic_DNA"/>
</dbReference>
<organism evidence="1 2">
    <name type="scientific">Pyricularia oryzae</name>
    <name type="common">Rice blast fungus</name>
    <name type="synonym">Magnaporthe oryzae</name>
    <dbReference type="NCBI Taxonomy" id="318829"/>
    <lineage>
        <taxon>Eukaryota</taxon>
        <taxon>Fungi</taxon>
        <taxon>Dikarya</taxon>
        <taxon>Ascomycota</taxon>
        <taxon>Pezizomycotina</taxon>
        <taxon>Sordariomycetes</taxon>
        <taxon>Sordariomycetidae</taxon>
        <taxon>Magnaporthales</taxon>
        <taxon>Pyriculariaceae</taxon>
        <taxon>Pyricularia</taxon>
    </lineage>
</organism>
<gene>
    <name evidence="1" type="ORF">PoMZ_04588</name>
</gene>
<name>A0A4P7ND37_PYROR</name>
<accession>A0A4P7ND37</accession>
<dbReference type="AlphaFoldDB" id="A0A4P7ND37"/>
<dbReference type="Proteomes" id="UP000294847">
    <property type="component" value="Chromosome 3"/>
</dbReference>